<dbReference type="SUPFAM" id="SSF53649">
    <property type="entry name" value="Alkaline phosphatase-like"/>
    <property type="match status" value="1"/>
</dbReference>
<evidence type="ECO:0000313" key="6">
    <source>
        <dbReference type="Proteomes" id="UP000323176"/>
    </source>
</evidence>
<evidence type="ECO:0000256" key="1">
    <source>
        <dbReference type="ARBA" id="ARBA00010373"/>
    </source>
</evidence>
<dbReference type="AlphaFoldDB" id="A0A5C8F5B1"/>
<dbReference type="NCBIfam" id="NF009049">
    <property type="entry name" value="PRK12383.1"/>
    <property type="match status" value="1"/>
</dbReference>
<sequence length="399" mass="44422">MKRFIVIVLDSFGIGEMEDVKDVRPQDIGANTYRNVLTGNNVNIPNLAKLGIANATNLEIDNTKFSKEAMYGVCNLKHDGCDTFYGHQELMGTEPKKPKKEAFYENIDTIESELIKNGYSVERYGNDRKILIVNDCLSIGDNLEADLGQVYNITGTFDKISFDELLEIGRIVRRLVKVPRVITFGGEDVSIEDIKNAYECKDGVFAGVSAPKSGVYNKGYRVQHMGYGINSDVQLPTILGNDVNTVLIGKVADIVENRFGKSIFAVDSRLVMDKLIEEVENNKVGFFCANIQETDLAGHQENAKKYASVLEIVDERLSVLMGLLDDDDILIITADHGNDPKIGHSHHTREMVPILIYKNVKEPKYIGKRDTLADIGQTAAEYFNKKLPDNGISFLSSII</sequence>
<name>A0A5C8F5B1_BRAPL</name>
<dbReference type="Proteomes" id="UP000323176">
    <property type="component" value="Unassembled WGS sequence"/>
</dbReference>
<dbReference type="GO" id="GO:0008973">
    <property type="term" value="F:phosphopentomutase activity"/>
    <property type="evidence" value="ECO:0007669"/>
    <property type="project" value="UniProtKB-EC"/>
</dbReference>
<comment type="similarity">
    <text evidence="1">Belongs to the phosphopentomutase family.</text>
</comment>
<dbReference type="PANTHER" id="PTHR21110">
    <property type="entry name" value="PHOSPHOPENTOMUTASE"/>
    <property type="match status" value="1"/>
</dbReference>
<evidence type="ECO:0000256" key="2">
    <source>
        <dbReference type="ARBA" id="ARBA00022723"/>
    </source>
</evidence>
<dbReference type="Gene3D" id="3.30.70.1250">
    <property type="entry name" value="Phosphopentomutase"/>
    <property type="match status" value="1"/>
</dbReference>
<evidence type="ECO:0000313" key="5">
    <source>
        <dbReference type="EMBL" id="TXJ45186.1"/>
    </source>
</evidence>
<protein>
    <submittedName>
        <fullName evidence="5">Phosphopentomutase</fullName>
        <ecNumber evidence="5">5.4.2.7</ecNumber>
    </submittedName>
</protein>
<dbReference type="InterPro" id="IPR017850">
    <property type="entry name" value="Alkaline_phosphatase_core_sf"/>
</dbReference>
<dbReference type="PIRSF" id="PIRSF001491">
    <property type="entry name" value="Ppentomutase"/>
    <property type="match status" value="1"/>
</dbReference>
<dbReference type="GO" id="GO:0043094">
    <property type="term" value="P:metabolic compound salvage"/>
    <property type="evidence" value="ECO:0007669"/>
    <property type="project" value="InterPro"/>
</dbReference>
<feature type="domain" description="Metalloenzyme" evidence="4">
    <location>
        <begin position="2"/>
        <end position="384"/>
    </location>
</feature>
<dbReference type="CDD" id="cd16009">
    <property type="entry name" value="PPM"/>
    <property type="match status" value="1"/>
</dbReference>
<dbReference type="Gene3D" id="3.40.720.10">
    <property type="entry name" value="Alkaline Phosphatase, subunit A"/>
    <property type="match status" value="1"/>
</dbReference>
<organism evidence="5 6">
    <name type="scientific">Brachyspira pilosicoli</name>
    <name type="common">Serpulina pilosicoli</name>
    <dbReference type="NCBI Taxonomy" id="52584"/>
    <lineage>
        <taxon>Bacteria</taxon>
        <taxon>Pseudomonadati</taxon>
        <taxon>Spirochaetota</taxon>
        <taxon>Spirochaetia</taxon>
        <taxon>Brachyspirales</taxon>
        <taxon>Brachyspiraceae</taxon>
        <taxon>Brachyspira</taxon>
    </lineage>
</organism>
<dbReference type="GO" id="GO:0005829">
    <property type="term" value="C:cytosol"/>
    <property type="evidence" value="ECO:0007669"/>
    <property type="project" value="TreeGrafter"/>
</dbReference>
<evidence type="ECO:0000256" key="3">
    <source>
        <dbReference type="ARBA" id="ARBA00023211"/>
    </source>
</evidence>
<dbReference type="InterPro" id="IPR010045">
    <property type="entry name" value="DeoB"/>
</dbReference>
<proteinExistence type="inferred from homology"/>
<gene>
    <name evidence="5" type="ORF">EPJ72_02940</name>
</gene>
<dbReference type="GO" id="GO:0009117">
    <property type="term" value="P:nucleotide metabolic process"/>
    <property type="evidence" value="ECO:0007669"/>
    <property type="project" value="InterPro"/>
</dbReference>
<dbReference type="PANTHER" id="PTHR21110:SF0">
    <property type="entry name" value="PHOSPHOPENTOMUTASE"/>
    <property type="match status" value="1"/>
</dbReference>
<keyword evidence="3" id="KW-0464">Manganese</keyword>
<accession>A0A5C8F5B1</accession>
<dbReference type="OrthoDB" id="9769930at2"/>
<dbReference type="EMBL" id="SAXY01000019">
    <property type="protein sequence ID" value="TXJ45186.1"/>
    <property type="molecule type" value="Genomic_DNA"/>
</dbReference>
<reference evidence="5 6" key="1">
    <citation type="journal article" date="1992" name="Lakartidningen">
        <title>[Penicillin V and not amoxicillin is the first choice preparation in acute otitis].</title>
        <authorList>
            <person name="Kamme C."/>
            <person name="Lundgren K."/>
            <person name="Prellner K."/>
        </authorList>
    </citation>
    <scope>NUCLEOTIDE SEQUENCE [LARGE SCALE GENOMIC DNA]</scope>
    <source>
        <strain evidence="5 6">PC5538III-hc</strain>
    </source>
</reference>
<comment type="caution">
    <text evidence="5">The sequence shown here is derived from an EMBL/GenBank/DDBJ whole genome shotgun (WGS) entry which is preliminary data.</text>
</comment>
<keyword evidence="2" id="KW-0479">Metal-binding</keyword>
<dbReference type="InterPro" id="IPR024052">
    <property type="entry name" value="Phosphopentomutase_DeoB_cap_sf"/>
</dbReference>
<evidence type="ECO:0000259" key="4">
    <source>
        <dbReference type="Pfam" id="PF01676"/>
    </source>
</evidence>
<keyword evidence="5" id="KW-0413">Isomerase</keyword>
<dbReference type="GO" id="GO:0000287">
    <property type="term" value="F:magnesium ion binding"/>
    <property type="evidence" value="ECO:0007669"/>
    <property type="project" value="InterPro"/>
</dbReference>
<dbReference type="EC" id="5.4.2.7" evidence="5"/>
<dbReference type="InterPro" id="IPR006124">
    <property type="entry name" value="Metalloenzyme"/>
</dbReference>
<dbReference type="Pfam" id="PF01676">
    <property type="entry name" value="Metalloenzyme"/>
    <property type="match status" value="1"/>
</dbReference>